<dbReference type="Proteomes" id="UP001143328">
    <property type="component" value="Unassembled WGS sequence"/>
</dbReference>
<dbReference type="GO" id="GO:0043565">
    <property type="term" value="F:sequence-specific DNA binding"/>
    <property type="evidence" value="ECO:0007669"/>
    <property type="project" value="InterPro"/>
</dbReference>
<organism evidence="2 3">
    <name type="scientific">Pseudomonas turukhanskensis</name>
    <dbReference type="NCBI Taxonomy" id="1806536"/>
    <lineage>
        <taxon>Bacteria</taxon>
        <taxon>Pseudomonadati</taxon>
        <taxon>Pseudomonadota</taxon>
        <taxon>Gammaproteobacteria</taxon>
        <taxon>Pseudomonadales</taxon>
        <taxon>Pseudomonadaceae</taxon>
        <taxon>Pseudomonas</taxon>
    </lineage>
</organism>
<dbReference type="AlphaFoldDB" id="A0A9W6K8Y5"/>
<proteinExistence type="predicted"/>
<reference evidence="2" key="1">
    <citation type="journal article" date="2014" name="Int. J. Syst. Evol. Microbiol.">
        <title>Complete genome sequence of Corynebacterium casei LMG S-19264T (=DSM 44701T), isolated from a smear-ripened cheese.</title>
        <authorList>
            <consortium name="US DOE Joint Genome Institute (JGI-PGF)"/>
            <person name="Walter F."/>
            <person name="Albersmeier A."/>
            <person name="Kalinowski J."/>
            <person name="Ruckert C."/>
        </authorList>
    </citation>
    <scope>NUCLEOTIDE SEQUENCE</scope>
    <source>
        <strain evidence="2">VKM B-2935</strain>
    </source>
</reference>
<evidence type="ECO:0000313" key="3">
    <source>
        <dbReference type="Proteomes" id="UP001143328"/>
    </source>
</evidence>
<feature type="domain" description="DNA binding HTH" evidence="1">
    <location>
        <begin position="24"/>
        <end position="58"/>
    </location>
</feature>
<evidence type="ECO:0000313" key="2">
    <source>
        <dbReference type="EMBL" id="GLK89644.1"/>
    </source>
</evidence>
<accession>A0A9W6K8Y5</accession>
<keyword evidence="3" id="KW-1185">Reference proteome</keyword>
<reference evidence="2" key="2">
    <citation type="submission" date="2023-01" db="EMBL/GenBank/DDBJ databases">
        <authorList>
            <person name="Sun Q."/>
            <person name="Evtushenko L."/>
        </authorList>
    </citation>
    <scope>NUCLEOTIDE SEQUENCE</scope>
    <source>
        <strain evidence="2">VKM B-2935</strain>
    </source>
</reference>
<dbReference type="EMBL" id="BSFN01000007">
    <property type="protein sequence ID" value="GLK89644.1"/>
    <property type="molecule type" value="Genomic_DNA"/>
</dbReference>
<comment type="caution">
    <text evidence="2">The sequence shown here is derived from an EMBL/GenBank/DDBJ whole genome shotgun (WGS) entry which is preliminary data.</text>
</comment>
<name>A0A9W6K8Y5_9PSED</name>
<dbReference type="InterPro" id="IPR002197">
    <property type="entry name" value="HTH_Fis"/>
</dbReference>
<gene>
    <name evidence="2" type="ORF">GCM10017655_27060</name>
</gene>
<dbReference type="Pfam" id="PF02954">
    <property type="entry name" value="HTH_8"/>
    <property type="match status" value="1"/>
</dbReference>
<dbReference type="PRINTS" id="PR01590">
    <property type="entry name" value="HTHFIS"/>
</dbReference>
<dbReference type="SUPFAM" id="SSF46689">
    <property type="entry name" value="Homeodomain-like"/>
    <property type="match status" value="1"/>
</dbReference>
<evidence type="ECO:0000259" key="1">
    <source>
        <dbReference type="Pfam" id="PF02954"/>
    </source>
</evidence>
<dbReference type="Gene3D" id="1.10.10.60">
    <property type="entry name" value="Homeodomain-like"/>
    <property type="match status" value="1"/>
</dbReference>
<sequence length="64" mass="7262">MLDMLDSQDSPPPISTLNVYKSNAERQALSDALARYGSNMSVAARMLGISRPTFYRLLHKHRLR</sequence>
<protein>
    <recommendedName>
        <fullName evidence="1">DNA binding HTH domain-containing protein</fullName>
    </recommendedName>
</protein>
<dbReference type="InterPro" id="IPR009057">
    <property type="entry name" value="Homeodomain-like_sf"/>
</dbReference>